<feature type="binding site" evidence="10">
    <location>
        <begin position="9"/>
        <end position="16"/>
    </location>
    <ligand>
        <name>ATP</name>
        <dbReference type="ChEBI" id="CHEBI:30616"/>
    </ligand>
</feature>
<dbReference type="Pfam" id="PF13361">
    <property type="entry name" value="UvrD_C"/>
    <property type="match status" value="1"/>
</dbReference>
<dbReference type="InterPro" id="IPR011604">
    <property type="entry name" value="PDDEXK-like_dom_sf"/>
</dbReference>
<sequence>MQERFLVLGKAGSGKTHLVLQRFLHYVEGHKEDNVLFILPTHSQVEHIRDHILRSSSYEGYLDTGLVTFSGLATKIVDHIDNLLLRKPLSEREKDLVLSNVLKDANAGYFSEVSNYAGFKNAFLSFVREIKENSLDPTAFKDLLKTVQVSKALSPFNLKCNELLSLYSSYQQALIKDSVIDKEDLLTQALSTLDKTTFPEVEMLLVDGFHDYTQLELKFLNKLSSLIQNVYITLPHQISDPVLPAFRISNKTFSRLSRLELKVVKLNENRRTPSKMLRYIETNIFSPYDNQSSHEYIIPKESLQITVAANVQDEVEQIVRRIKKLTYEEGYTLSQIVIIFRNIEKYQGIVEDTFTRFSIPVRIYSKKLLKENPLINSIINTARIYTQKWQDKAVWKTLKSNIGIDRNIIYTLEQEYLKKGKTDDYNKWLRLASLPELESVTDFLKKLKKIFSKLEKRNTFRHFCDCFTDIVALFYIPAFGSSGKPDDRYRTDTAENNFNREITDLMKSDAGALREFLTIINSATIEELAGGTKTISFEEFIHILESQVDLTSYKKIDRRKEVVNVINVLEARQWEMPVVFLGGLLEKEFPRQIREDIFLKDYYRSRLNATGKIVLREASEQIDEERYLFYIAITRAKERLYLSYPSTNSNGSLTLPSFFLSDMQKLFSKKELEEFTTYRKISSIIPEPEEIAGSTDAKSYVYYHLNTPCTSNREQYEKDIALWLYNNTEDKDLLREELRSLIVLADSYNNLMLKLSDKMVIEKISRECTRFSPTKLKDYAQCPYKYFGRTTLKLRQSIPKTLDLLMQGSIMHKVLEKYFNEIRDVTEIFDNIFYQKTRRIIIGFEELKIKYEMIKTLLAFESLEKLLNEPTFKPSLLEKEFGNDELATLKISDGKKESIELSGKIDRVDISEVDGKKIGLIIDYKYGQTEFKKTDLEEGLDLQLPIYLLALRDVFKIVPVAAEIYALKSSKKTGIYNQELIDNLNLNIKPVKKSLSVDNKEFNKMLKNAEKHILKFAREIRNGRIELAPANIDFCGEGICDFANVCRIDKWRLS</sequence>
<accession>A0A286U1A6</accession>
<keyword evidence="4 10" id="KW-0378">Hydrolase</keyword>
<evidence type="ECO:0000256" key="8">
    <source>
        <dbReference type="ARBA" id="ARBA00023125"/>
    </source>
</evidence>
<dbReference type="RefSeq" id="WP_096895313.1">
    <property type="nucleotide sequence ID" value="NZ_BAOS01000028.1"/>
</dbReference>
<keyword evidence="8" id="KW-0238">DNA-binding</keyword>
<evidence type="ECO:0000256" key="9">
    <source>
        <dbReference type="ARBA" id="ARBA00023204"/>
    </source>
</evidence>
<reference evidence="13" key="1">
    <citation type="journal article" date="2017" name="Environ. Microbiol. Rep.">
        <title>Genetic Diversity of Marine Anaerobic Ammonium-Oxidizing Bacteria as Revealed by Genomic and Proteomic Analyses of 'Candidatus Scalindua japonica'.</title>
        <authorList>
            <person name="Oshiki M."/>
            <person name="Mizuto K."/>
            <person name="Kimura Z."/>
            <person name="Kindaichi T."/>
            <person name="Satoh H."/>
            <person name="Okabe S."/>
        </authorList>
    </citation>
    <scope>NUCLEOTIDE SEQUENCE [LARGE SCALE GENOMIC DNA]</scope>
    <source>
        <strain evidence="13">husup-a2</strain>
    </source>
</reference>
<dbReference type="PANTHER" id="PTHR30591">
    <property type="entry name" value="RECBCD ENZYME SUBUNIT RECC"/>
    <property type="match status" value="1"/>
</dbReference>
<evidence type="ECO:0000256" key="2">
    <source>
        <dbReference type="ARBA" id="ARBA00022741"/>
    </source>
</evidence>
<dbReference type="GO" id="GO:0006281">
    <property type="term" value="P:DNA repair"/>
    <property type="evidence" value="ECO:0007669"/>
    <property type="project" value="UniProtKB-KW"/>
</dbReference>
<keyword evidence="3" id="KW-0227">DNA damage</keyword>
<organism evidence="12 13">
    <name type="scientific">Candidatus Scalindua japonica</name>
    <dbReference type="NCBI Taxonomy" id="1284222"/>
    <lineage>
        <taxon>Bacteria</taxon>
        <taxon>Pseudomonadati</taxon>
        <taxon>Planctomycetota</taxon>
        <taxon>Candidatus Brocadiia</taxon>
        <taxon>Candidatus Brocadiales</taxon>
        <taxon>Candidatus Scalinduaceae</taxon>
        <taxon>Candidatus Scalindua</taxon>
    </lineage>
</organism>
<dbReference type="Proteomes" id="UP000218542">
    <property type="component" value="Unassembled WGS sequence"/>
</dbReference>
<evidence type="ECO:0000256" key="1">
    <source>
        <dbReference type="ARBA" id="ARBA00022722"/>
    </source>
</evidence>
<dbReference type="GO" id="GO:0005524">
    <property type="term" value="F:ATP binding"/>
    <property type="evidence" value="ECO:0007669"/>
    <property type="project" value="UniProtKB-UniRule"/>
</dbReference>
<dbReference type="OrthoDB" id="5487982at2"/>
<dbReference type="Gene3D" id="3.90.320.10">
    <property type="match status" value="1"/>
</dbReference>
<keyword evidence="7 10" id="KW-0067">ATP-binding</keyword>
<dbReference type="GO" id="GO:0004527">
    <property type="term" value="F:exonuclease activity"/>
    <property type="evidence" value="ECO:0007669"/>
    <property type="project" value="UniProtKB-KW"/>
</dbReference>
<dbReference type="EMBL" id="BAOS01000028">
    <property type="protein sequence ID" value="GAX61940.1"/>
    <property type="molecule type" value="Genomic_DNA"/>
</dbReference>
<dbReference type="InterPro" id="IPR011335">
    <property type="entry name" value="Restrct_endonuc-II-like"/>
</dbReference>
<comment type="caution">
    <text evidence="12">The sequence shown here is derived from an EMBL/GenBank/DDBJ whole genome shotgun (WGS) entry which is preliminary data.</text>
</comment>
<dbReference type="InterPro" id="IPR049035">
    <property type="entry name" value="ADDB_N"/>
</dbReference>
<keyword evidence="13" id="KW-1185">Reference proteome</keyword>
<evidence type="ECO:0000313" key="13">
    <source>
        <dbReference type="Proteomes" id="UP000218542"/>
    </source>
</evidence>
<dbReference type="AlphaFoldDB" id="A0A286U1A6"/>
<keyword evidence="1" id="KW-0540">Nuclease</keyword>
<dbReference type="GO" id="GO:0003677">
    <property type="term" value="F:DNA binding"/>
    <property type="evidence" value="ECO:0007669"/>
    <property type="project" value="UniProtKB-KW"/>
</dbReference>
<evidence type="ECO:0000256" key="6">
    <source>
        <dbReference type="ARBA" id="ARBA00022839"/>
    </source>
</evidence>
<evidence type="ECO:0000259" key="11">
    <source>
        <dbReference type="PROSITE" id="PS51198"/>
    </source>
</evidence>
<protein>
    <submittedName>
        <fullName evidence="12">ATP-dependent nuclease subunit B</fullName>
    </submittedName>
</protein>
<dbReference type="InterPro" id="IPR038726">
    <property type="entry name" value="PDDEXK_AddAB-type"/>
</dbReference>
<evidence type="ECO:0000256" key="3">
    <source>
        <dbReference type="ARBA" id="ARBA00022763"/>
    </source>
</evidence>
<dbReference type="SUPFAM" id="SSF52980">
    <property type="entry name" value="Restriction endonuclease-like"/>
    <property type="match status" value="1"/>
</dbReference>
<dbReference type="PANTHER" id="PTHR30591:SF1">
    <property type="entry name" value="RECBCD ENZYME SUBUNIT RECC"/>
    <property type="match status" value="1"/>
</dbReference>
<dbReference type="Pfam" id="PF12705">
    <property type="entry name" value="PDDEXK_1"/>
    <property type="match status" value="1"/>
</dbReference>
<dbReference type="PROSITE" id="PS51198">
    <property type="entry name" value="UVRD_HELICASE_ATP_BIND"/>
    <property type="match status" value="1"/>
</dbReference>
<evidence type="ECO:0000313" key="12">
    <source>
        <dbReference type="EMBL" id="GAX61940.1"/>
    </source>
</evidence>
<dbReference type="InterPro" id="IPR014017">
    <property type="entry name" value="DNA_helicase_UvrD-like_C"/>
</dbReference>
<feature type="domain" description="UvrD-like helicase ATP-binding" evidence="11">
    <location>
        <begin position="1"/>
        <end position="273"/>
    </location>
</feature>
<dbReference type="SUPFAM" id="SSF52540">
    <property type="entry name" value="P-loop containing nucleoside triphosphate hydrolases"/>
    <property type="match status" value="2"/>
</dbReference>
<keyword evidence="9" id="KW-0234">DNA repair</keyword>
<dbReference type="GO" id="GO:0006310">
    <property type="term" value="P:DNA recombination"/>
    <property type="evidence" value="ECO:0007669"/>
    <property type="project" value="TreeGrafter"/>
</dbReference>
<dbReference type="Gene3D" id="3.40.50.300">
    <property type="entry name" value="P-loop containing nucleotide triphosphate hydrolases"/>
    <property type="match status" value="4"/>
</dbReference>
<dbReference type="InterPro" id="IPR027417">
    <property type="entry name" value="P-loop_NTPase"/>
</dbReference>
<gene>
    <name evidence="12" type="ORF">SCALIN_C28_0142</name>
</gene>
<name>A0A286U1A6_9BACT</name>
<dbReference type="InterPro" id="IPR014016">
    <property type="entry name" value="UvrD-like_ATP-bd"/>
</dbReference>
<evidence type="ECO:0000256" key="4">
    <source>
        <dbReference type="ARBA" id="ARBA00022801"/>
    </source>
</evidence>
<evidence type="ECO:0000256" key="10">
    <source>
        <dbReference type="PROSITE-ProRule" id="PRU00560"/>
    </source>
</evidence>
<dbReference type="Pfam" id="PF21445">
    <property type="entry name" value="ADDB_N"/>
    <property type="match status" value="1"/>
</dbReference>
<dbReference type="GO" id="GO:0004386">
    <property type="term" value="F:helicase activity"/>
    <property type="evidence" value="ECO:0007669"/>
    <property type="project" value="UniProtKB-UniRule"/>
</dbReference>
<keyword evidence="5 10" id="KW-0347">Helicase</keyword>
<keyword evidence="6" id="KW-0269">Exonuclease</keyword>
<evidence type="ECO:0000256" key="7">
    <source>
        <dbReference type="ARBA" id="ARBA00022840"/>
    </source>
</evidence>
<proteinExistence type="predicted"/>
<evidence type="ECO:0000256" key="5">
    <source>
        <dbReference type="ARBA" id="ARBA00022806"/>
    </source>
</evidence>
<keyword evidence="2 10" id="KW-0547">Nucleotide-binding</keyword>